<keyword evidence="2" id="KW-0732">Signal</keyword>
<keyword evidence="4" id="KW-1185">Reference proteome</keyword>
<name>W6ZGW8_COCMI</name>
<reference evidence="3 4" key="1">
    <citation type="journal article" date="2013" name="PLoS Genet.">
        <title>Comparative genome structure, secondary metabolite, and effector coding capacity across Cochliobolus pathogens.</title>
        <authorList>
            <person name="Condon B.J."/>
            <person name="Leng Y."/>
            <person name="Wu D."/>
            <person name="Bushley K.E."/>
            <person name="Ohm R.A."/>
            <person name="Otillar R."/>
            <person name="Martin J."/>
            <person name="Schackwitz W."/>
            <person name="Grimwood J."/>
            <person name="MohdZainudin N."/>
            <person name="Xue C."/>
            <person name="Wang R."/>
            <person name="Manning V.A."/>
            <person name="Dhillon B."/>
            <person name="Tu Z.J."/>
            <person name="Steffenson B.J."/>
            <person name="Salamov A."/>
            <person name="Sun H."/>
            <person name="Lowry S."/>
            <person name="LaButti K."/>
            <person name="Han J."/>
            <person name="Copeland A."/>
            <person name="Lindquist E."/>
            <person name="Barry K."/>
            <person name="Schmutz J."/>
            <person name="Baker S.E."/>
            <person name="Ciuffetti L.M."/>
            <person name="Grigoriev I.V."/>
            <person name="Zhong S."/>
            <person name="Turgeon B.G."/>
        </authorList>
    </citation>
    <scope>NUCLEOTIDE SEQUENCE [LARGE SCALE GENOMIC DNA]</scope>
    <source>
        <strain evidence="3 4">ATCC 44560</strain>
    </source>
</reference>
<dbReference type="EMBL" id="KI963919">
    <property type="protein sequence ID" value="EUC51112.1"/>
    <property type="molecule type" value="Genomic_DNA"/>
</dbReference>
<feature type="region of interest" description="Disordered" evidence="1">
    <location>
        <begin position="103"/>
        <end position="129"/>
    </location>
</feature>
<dbReference type="HOGENOM" id="CLU_804074_0_0_1"/>
<feature type="chain" id="PRO_5004887045" description="Secreted protein" evidence="2">
    <location>
        <begin position="29"/>
        <end position="345"/>
    </location>
</feature>
<feature type="region of interest" description="Disordered" evidence="1">
    <location>
        <begin position="150"/>
        <end position="175"/>
    </location>
</feature>
<feature type="compositionally biased region" description="Pro residues" evidence="1">
    <location>
        <begin position="119"/>
        <end position="129"/>
    </location>
</feature>
<feature type="region of interest" description="Disordered" evidence="1">
    <location>
        <begin position="29"/>
        <end position="49"/>
    </location>
</feature>
<proteinExistence type="predicted"/>
<evidence type="ECO:0008006" key="5">
    <source>
        <dbReference type="Google" id="ProtNLM"/>
    </source>
</evidence>
<accession>W6ZGW8</accession>
<feature type="region of interest" description="Disordered" evidence="1">
    <location>
        <begin position="266"/>
        <end position="307"/>
    </location>
</feature>
<protein>
    <recommendedName>
        <fullName evidence="5">Secreted protein</fullName>
    </recommendedName>
</protein>
<evidence type="ECO:0000313" key="4">
    <source>
        <dbReference type="Proteomes" id="UP000054032"/>
    </source>
</evidence>
<evidence type="ECO:0000256" key="2">
    <source>
        <dbReference type="SAM" id="SignalP"/>
    </source>
</evidence>
<dbReference type="AlphaFoldDB" id="W6ZGW8"/>
<dbReference type="RefSeq" id="XP_007682328.1">
    <property type="nucleotide sequence ID" value="XM_007684138.1"/>
</dbReference>
<feature type="compositionally biased region" description="Basic residues" evidence="1">
    <location>
        <begin position="289"/>
        <end position="304"/>
    </location>
</feature>
<dbReference type="KEGG" id="bor:COCMIDRAFT_21498"/>
<sequence length="345" mass="36877">MLAELREWAGWLCVCVCVCVCVCARGQARGQGSGQRQGGGPARRRPGTVKPQTEFFSANFANDTAMAQDALTLTPCLLVGRAQVRVKTWPHRATASTMTQPKLVPSTIRHPPSASIAPPAAPPAAPLPITPACRPLTRAIRGEPEHNHCSAAVTSGQRGGSHARNRGNQSRGQHGQGWRCACVRACLHRHHHHHHHHHQHHHHIGSVCSSSSIRRCRAAAAASTAPHKDDATNCVGHSCLDTPVSGLTASAVLRVPWEQLVGQAGAPHAHTWRAGRVKPSAKPAQRFDHQRRRNQRPGIRRRHGQSLPRATNFLPARLLHATAGLASASASASAACACACAVTFC</sequence>
<evidence type="ECO:0000313" key="3">
    <source>
        <dbReference type="EMBL" id="EUC51112.1"/>
    </source>
</evidence>
<gene>
    <name evidence="3" type="ORF">COCMIDRAFT_21498</name>
</gene>
<feature type="signal peptide" evidence="2">
    <location>
        <begin position="1"/>
        <end position="28"/>
    </location>
</feature>
<dbReference type="GeneID" id="19120071"/>
<organism evidence="3 4">
    <name type="scientific">Bipolaris oryzae ATCC 44560</name>
    <dbReference type="NCBI Taxonomy" id="930090"/>
    <lineage>
        <taxon>Eukaryota</taxon>
        <taxon>Fungi</taxon>
        <taxon>Dikarya</taxon>
        <taxon>Ascomycota</taxon>
        <taxon>Pezizomycotina</taxon>
        <taxon>Dothideomycetes</taxon>
        <taxon>Pleosporomycetidae</taxon>
        <taxon>Pleosporales</taxon>
        <taxon>Pleosporineae</taxon>
        <taxon>Pleosporaceae</taxon>
        <taxon>Bipolaris</taxon>
    </lineage>
</organism>
<feature type="compositionally biased region" description="Gly residues" evidence="1">
    <location>
        <begin position="29"/>
        <end position="41"/>
    </location>
</feature>
<evidence type="ECO:0000256" key="1">
    <source>
        <dbReference type="SAM" id="MobiDB-lite"/>
    </source>
</evidence>
<dbReference type="Proteomes" id="UP000054032">
    <property type="component" value="Unassembled WGS sequence"/>
</dbReference>